<dbReference type="EMBL" id="MCOL01000001">
    <property type="protein sequence ID" value="ODO61149.1"/>
    <property type="molecule type" value="Genomic_DNA"/>
</dbReference>
<evidence type="ECO:0000313" key="5">
    <source>
        <dbReference type="Proteomes" id="UP000094892"/>
    </source>
</evidence>
<dbReference type="GO" id="GO:0016757">
    <property type="term" value="F:glycosyltransferase activity"/>
    <property type="evidence" value="ECO:0007669"/>
    <property type="project" value="InterPro"/>
</dbReference>
<dbReference type="Pfam" id="PF00534">
    <property type="entry name" value="Glycos_transf_1"/>
    <property type="match status" value="1"/>
</dbReference>
<protein>
    <recommendedName>
        <fullName evidence="6">Glycosyltransferase</fullName>
    </recommendedName>
</protein>
<dbReference type="InterPro" id="IPR028098">
    <property type="entry name" value="Glyco_trans_4-like_N"/>
</dbReference>
<name>A0A1E3KQV1_LACPN</name>
<feature type="domain" description="Glycosyltransferase subfamily 4-like N-terminal" evidence="3">
    <location>
        <begin position="15"/>
        <end position="217"/>
    </location>
</feature>
<gene>
    <name evidence="4" type="ORF">LPJSA22_01106</name>
</gene>
<evidence type="ECO:0000256" key="1">
    <source>
        <dbReference type="ARBA" id="ARBA00022679"/>
    </source>
</evidence>
<organism evidence="4 5">
    <name type="scientific">Lactiplantibacillus plantarum</name>
    <name type="common">Lactobacillus plantarum</name>
    <dbReference type="NCBI Taxonomy" id="1590"/>
    <lineage>
        <taxon>Bacteria</taxon>
        <taxon>Bacillati</taxon>
        <taxon>Bacillota</taxon>
        <taxon>Bacilli</taxon>
        <taxon>Lactobacillales</taxon>
        <taxon>Lactobacillaceae</taxon>
        <taxon>Lactiplantibacillus</taxon>
    </lineage>
</organism>
<sequence length="397" mass="45761">MRLLFIDAFVGFGSVGRIVQELYDTAEERGFECCIAYGRGDAPDGYNTYKIGSKAGVIEAGIESRILDNHGFASRNATKRLIAFIEKFNPDVINLHSIHGYYLNIKILFDYLHKTHRKVVWTLHDCWPISSHSGFVQLNDAGKIPQYESKYDSTQYPKNLWWHRKSKNYFKKESVFTQIEIQDLVLVTPSVWLKNLINISYLSKYDCRVINNGIDLSLFSPTSKDTFREKYGITKNQKILLFIANYWEDRKGLKYVRELAEKIDDSYQLIVVGDLMKQRLPENVIHIRQTQNREELVELYGEADYFINPTLADNFPTVNIEAQACGLPVLTFDTGGSAEMITQETGVKIIDKSTQGIIDALKLAEKQHFSSEKCIENSKNFEKNAQYSKYIDLYEKM</sequence>
<dbReference type="GO" id="GO:0009103">
    <property type="term" value="P:lipopolysaccharide biosynthetic process"/>
    <property type="evidence" value="ECO:0007669"/>
    <property type="project" value="TreeGrafter"/>
</dbReference>
<dbReference type="RefSeq" id="WP_015825372.1">
    <property type="nucleotide sequence ID" value="NZ_CAXLKU010000011.1"/>
</dbReference>
<evidence type="ECO:0000313" key="4">
    <source>
        <dbReference type="EMBL" id="ODO61149.1"/>
    </source>
</evidence>
<dbReference type="AlphaFoldDB" id="A0A1E3KQV1"/>
<evidence type="ECO:0008006" key="6">
    <source>
        <dbReference type="Google" id="ProtNLM"/>
    </source>
</evidence>
<evidence type="ECO:0000259" key="2">
    <source>
        <dbReference type="Pfam" id="PF00534"/>
    </source>
</evidence>
<accession>A0A1E3KQV1</accession>
<dbReference type="InterPro" id="IPR001296">
    <property type="entry name" value="Glyco_trans_1"/>
</dbReference>
<comment type="caution">
    <text evidence="4">The sequence shown here is derived from an EMBL/GenBank/DDBJ whole genome shotgun (WGS) entry which is preliminary data.</text>
</comment>
<dbReference type="PANTHER" id="PTHR46401:SF2">
    <property type="entry name" value="GLYCOSYLTRANSFERASE WBBK-RELATED"/>
    <property type="match status" value="1"/>
</dbReference>
<dbReference type="Gene3D" id="3.40.50.2000">
    <property type="entry name" value="Glycogen Phosphorylase B"/>
    <property type="match status" value="2"/>
</dbReference>
<dbReference type="Pfam" id="PF13439">
    <property type="entry name" value="Glyco_transf_4"/>
    <property type="match status" value="1"/>
</dbReference>
<evidence type="ECO:0000259" key="3">
    <source>
        <dbReference type="Pfam" id="PF13439"/>
    </source>
</evidence>
<proteinExistence type="predicted"/>
<dbReference type="PANTHER" id="PTHR46401">
    <property type="entry name" value="GLYCOSYLTRANSFERASE WBBK-RELATED"/>
    <property type="match status" value="1"/>
</dbReference>
<keyword evidence="1" id="KW-0808">Transferase</keyword>
<dbReference type="SUPFAM" id="SSF53756">
    <property type="entry name" value="UDP-Glycosyltransferase/glycogen phosphorylase"/>
    <property type="match status" value="1"/>
</dbReference>
<feature type="domain" description="Glycosyl transferase family 1" evidence="2">
    <location>
        <begin position="224"/>
        <end position="380"/>
    </location>
</feature>
<dbReference type="PATRIC" id="fig|1590.142.peg.867"/>
<reference evidence="4 5" key="1">
    <citation type="submission" date="2016-08" db="EMBL/GenBank/DDBJ databases">
        <title>Genome sequencing of Lactobacillus plantarum JSA22, isolated from fermented soybean paste.</title>
        <authorList>
            <person name="Choi H.S."/>
        </authorList>
    </citation>
    <scope>NUCLEOTIDE SEQUENCE [LARGE SCALE GENOMIC DNA]</scope>
    <source>
        <strain evidence="4 5">JSA22</strain>
    </source>
</reference>
<dbReference type="Proteomes" id="UP000094892">
    <property type="component" value="Unassembled WGS sequence"/>
</dbReference>